<evidence type="ECO:0000256" key="3">
    <source>
        <dbReference type="ARBA" id="ARBA00022475"/>
    </source>
</evidence>
<feature type="transmembrane region" description="Helical" evidence="7">
    <location>
        <begin position="164"/>
        <end position="180"/>
    </location>
</feature>
<gene>
    <name evidence="8" type="ORF">O9H85_34705</name>
</gene>
<feature type="transmembrane region" description="Helical" evidence="7">
    <location>
        <begin position="275"/>
        <end position="292"/>
    </location>
</feature>
<dbReference type="Gene3D" id="1.10.3860.10">
    <property type="entry name" value="Sodium:dicarboxylate symporter"/>
    <property type="match status" value="1"/>
</dbReference>
<comment type="caution">
    <text evidence="8">The sequence shown here is derived from an EMBL/GenBank/DDBJ whole genome shotgun (WGS) entry which is preliminary data.</text>
</comment>
<dbReference type="Pfam" id="PF00375">
    <property type="entry name" value="SDF"/>
    <property type="match status" value="1"/>
</dbReference>
<evidence type="ECO:0000313" key="8">
    <source>
        <dbReference type="EMBL" id="MCZ8517410.1"/>
    </source>
</evidence>
<feature type="transmembrane region" description="Helical" evidence="7">
    <location>
        <begin position="377"/>
        <end position="399"/>
    </location>
</feature>
<accession>A0ABT4QKL3</accession>
<feature type="transmembrane region" description="Helical" evidence="7">
    <location>
        <begin position="312"/>
        <end position="338"/>
    </location>
</feature>
<dbReference type="SUPFAM" id="SSF118215">
    <property type="entry name" value="Proton glutamate symport protein"/>
    <property type="match status" value="1"/>
</dbReference>
<protein>
    <submittedName>
        <fullName evidence="8">Dicarboxylate/amino acid:cation symporter</fullName>
    </submittedName>
</protein>
<keyword evidence="3" id="KW-1003">Cell membrane</keyword>
<keyword evidence="9" id="KW-1185">Reference proteome</keyword>
<proteinExistence type="predicted"/>
<feature type="transmembrane region" description="Helical" evidence="7">
    <location>
        <begin position="31"/>
        <end position="49"/>
    </location>
</feature>
<dbReference type="Proteomes" id="UP001527882">
    <property type="component" value="Unassembled WGS sequence"/>
</dbReference>
<dbReference type="PANTHER" id="PTHR42865:SF7">
    <property type="entry name" value="PROTON_GLUTAMATE-ASPARTATE SYMPORTER"/>
    <property type="match status" value="1"/>
</dbReference>
<dbReference type="InterPro" id="IPR001991">
    <property type="entry name" value="Na-dicarboxylate_symporter"/>
</dbReference>
<keyword evidence="4 7" id="KW-0812">Transmembrane</keyword>
<sequence>MGLNLLYLVSWAAAIVVIAALIFAAKKKVGFGTRVLAAMLLGVVVGAVFKDQAADVGIVGNIYVSLIKMIVMPLVIATIISSITSVTDPGMLKKVGTKTIGLFLLTTGIAAVIGLIVALVLDPGAGISYAKDASFKAREIPTFMKVLMDLVPSNPVNEMSTGKVVPVIIFAMFVGVAITIEGSRKPERVKPVKDLIDSFTQIMFRVTKLIIRLTPYGVFGLMTTMAAKYGLSSLLPLGKVIIAVYIACLLHFVLTFGTLVTFVARVNPFRFLKKIYPVIAVAFTTRSSYATLPVNLEVITKRLKVSDRIASFVAPLGATINMNGCGGLYPAIVAIFVAKVFGIELTMMHYILIVGSAVVASVGVAGVPGPASISTTVVLTSAGLPIEGMALVLGIDAILDMARTAINATGTTVSSLVVAASEKEFDREAFYNDADDELDTYESKPLFGGNKAAASKA</sequence>
<evidence type="ECO:0000256" key="7">
    <source>
        <dbReference type="SAM" id="Phobius"/>
    </source>
</evidence>
<comment type="subcellular location">
    <subcellularLocation>
        <location evidence="1">Cell membrane</location>
        <topology evidence="1">Multi-pass membrane protein</topology>
    </subcellularLocation>
</comment>
<dbReference type="PANTHER" id="PTHR42865">
    <property type="entry name" value="PROTON/GLUTAMATE-ASPARTATE SYMPORTER"/>
    <property type="match status" value="1"/>
</dbReference>
<keyword evidence="2" id="KW-0813">Transport</keyword>
<evidence type="ECO:0000256" key="1">
    <source>
        <dbReference type="ARBA" id="ARBA00004651"/>
    </source>
</evidence>
<keyword evidence="5 7" id="KW-1133">Transmembrane helix</keyword>
<evidence type="ECO:0000256" key="4">
    <source>
        <dbReference type="ARBA" id="ARBA00022692"/>
    </source>
</evidence>
<reference evidence="8 9" key="1">
    <citation type="submission" date="2022-12" db="EMBL/GenBank/DDBJ databases">
        <title>Draft genome sequence of Paenibacillus sp. dW9.</title>
        <authorList>
            <person name="Choi E.-W."/>
            <person name="Kim D.-U."/>
        </authorList>
    </citation>
    <scope>NUCLEOTIDE SEQUENCE [LARGE SCALE GENOMIC DNA]</scope>
    <source>
        <strain evidence="9">dW9</strain>
    </source>
</reference>
<feature type="transmembrane region" description="Helical" evidence="7">
    <location>
        <begin position="209"/>
        <end position="230"/>
    </location>
</feature>
<feature type="transmembrane region" description="Helical" evidence="7">
    <location>
        <begin position="350"/>
        <end position="371"/>
    </location>
</feature>
<evidence type="ECO:0000256" key="6">
    <source>
        <dbReference type="ARBA" id="ARBA00023136"/>
    </source>
</evidence>
<name>A0ABT4QKL3_9BACL</name>
<feature type="transmembrane region" description="Helical" evidence="7">
    <location>
        <begin position="242"/>
        <end position="263"/>
    </location>
</feature>
<feature type="transmembrane region" description="Helical" evidence="7">
    <location>
        <begin position="6"/>
        <end position="24"/>
    </location>
</feature>
<feature type="transmembrane region" description="Helical" evidence="7">
    <location>
        <begin position="61"/>
        <end position="80"/>
    </location>
</feature>
<keyword evidence="6 7" id="KW-0472">Membrane</keyword>
<dbReference type="EMBL" id="JAQAGZ010000037">
    <property type="protein sequence ID" value="MCZ8517410.1"/>
    <property type="molecule type" value="Genomic_DNA"/>
</dbReference>
<evidence type="ECO:0000313" key="9">
    <source>
        <dbReference type="Proteomes" id="UP001527882"/>
    </source>
</evidence>
<feature type="transmembrane region" description="Helical" evidence="7">
    <location>
        <begin position="100"/>
        <end position="121"/>
    </location>
</feature>
<evidence type="ECO:0000256" key="2">
    <source>
        <dbReference type="ARBA" id="ARBA00022448"/>
    </source>
</evidence>
<evidence type="ECO:0000256" key="5">
    <source>
        <dbReference type="ARBA" id="ARBA00022989"/>
    </source>
</evidence>
<dbReference type="PRINTS" id="PR00173">
    <property type="entry name" value="EDTRNSPORT"/>
</dbReference>
<dbReference type="InterPro" id="IPR036458">
    <property type="entry name" value="Na:dicarbo_symporter_sf"/>
</dbReference>
<organism evidence="8 9">
    <name type="scientific">Paenibacillus gyeongsangnamensis</name>
    <dbReference type="NCBI Taxonomy" id="3388067"/>
    <lineage>
        <taxon>Bacteria</taxon>
        <taxon>Bacillati</taxon>
        <taxon>Bacillota</taxon>
        <taxon>Bacilli</taxon>
        <taxon>Bacillales</taxon>
        <taxon>Paenibacillaceae</taxon>
        <taxon>Paenibacillus</taxon>
    </lineage>
</organism>